<sequence length="94" mass="11102">MLLFIYKNSGEIPWVKRKKEDYGSVELYCEKCNYHFEMEWEMIWDIQECTIGFIGYQLNDTFISCEKCGSIISEETDIDTNKTTPFVSDSDLPF</sequence>
<dbReference type="RefSeq" id="WP_003322210.1">
    <property type="nucleotide sequence ID" value="NZ_ALPT02000048.1"/>
</dbReference>
<organism evidence="1 2">
    <name type="scientific">Alkalihalobacillus alcalophilus ATCC 27647 = CGMCC 1.3604</name>
    <dbReference type="NCBI Taxonomy" id="1218173"/>
    <lineage>
        <taxon>Bacteria</taxon>
        <taxon>Bacillati</taxon>
        <taxon>Bacillota</taxon>
        <taxon>Bacilli</taxon>
        <taxon>Bacillales</taxon>
        <taxon>Bacillaceae</taxon>
        <taxon>Alkalihalobacillus</taxon>
    </lineage>
</organism>
<protein>
    <submittedName>
        <fullName evidence="1">Uncharacterized protein</fullName>
    </submittedName>
</protein>
<dbReference type="EMBL" id="JALP01000019">
    <property type="protein sequence ID" value="THG92132.1"/>
    <property type="molecule type" value="Genomic_DNA"/>
</dbReference>
<dbReference type="Proteomes" id="UP000297014">
    <property type="component" value="Unassembled WGS sequence"/>
</dbReference>
<proteinExistence type="predicted"/>
<name>A0A4V3X8Y9_ALKAL</name>
<evidence type="ECO:0000313" key="1">
    <source>
        <dbReference type="EMBL" id="THG92132.1"/>
    </source>
</evidence>
<accession>A0A4V3X8Y9</accession>
<comment type="caution">
    <text evidence="1">The sequence shown here is derived from an EMBL/GenBank/DDBJ whole genome shotgun (WGS) entry which is preliminary data.</text>
</comment>
<reference evidence="1 2" key="1">
    <citation type="submission" date="2014-01" db="EMBL/GenBank/DDBJ databases">
        <title>Draft genome sequencing of Bacillus alcalophilus CGMCC 1.3604.</title>
        <authorList>
            <person name="Yang J."/>
            <person name="Diao L."/>
            <person name="Yang S."/>
        </authorList>
    </citation>
    <scope>NUCLEOTIDE SEQUENCE [LARGE SCALE GENOMIC DNA]</scope>
    <source>
        <strain evidence="1 2">CGMCC 1.3604</strain>
    </source>
</reference>
<evidence type="ECO:0000313" key="2">
    <source>
        <dbReference type="Proteomes" id="UP000297014"/>
    </source>
</evidence>
<dbReference type="AlphaFoldDB" id="A0A4V3X8Y9"/>
<gene>
    <name evidence="1" type="ORF">AJ85_16950</name>
</gene>
<dbReference type="OrthoDB" id="2916175at2"/>